<sequence>MITGDSRTREMISNALKAEGRPDKAFLAINPASAIMRPSAVLPGGADVVRFDSFPHPNTSFYVGVTGEKVFYLTESPEAFTALMHDVGLRVASPVDAVAVAHWFVETTRAMHVFSRVLGSVGDIEWASGPLAPRPQDVAALVGRLRDVITPPTAEAQGNAYLVTLYVLRGSTLERRRITVTGDGDIQDRADRVAKDLPVPISM</sequence>
<dbReference type="AlphaFoldDB" id="A0A543BTE8"/>
<reference evidence="1 2" key="1">
    <citation type="submission" date="2019-06" db="EMBL/GenBank/DDBJ databases">
        <title>Sequencing the genomes of 1000 actinobacteria strains.</title>
        <authorList>
            <person name="Klenk H.-P."/>
        </authorList>
    </citation>
    <scope>NUCLEOTIDE SEQUENCE [LARGE SCALE GENOMIC DNA]</scope>
    <source>
        <strain evidence="1 2">DSM 102200</strain>
    </source>
</reference>
<keyword evidence="2" id="KW-1185">Reference proteome</keyword>
<organism evidence="1 2">
    <name type="scientific">Actinoallomurus bryophytorum</name>
    <dbReference type="NCBI Taxonomy" id="1490222"/>
    <lineage>
        <taxon>Bacteria</taxon>
        <taxon>Bacillati</taxon>
        <taxon>Actinomycetota</taxon>
        <taxon>Actinomycetes</taxon>
        <taxon>Streptosporangiales</taxon>
        <taxon>Thermomonosporaceae</taxon>
        <taxon>Actinoallomurus</taxon>
    </lineage>
</organism>
<comment type="caution">
    <text evidence="1">The sequence shown here is derived from an EMBL/GenBank/DDBJ whole genome shotgun (WGS) entry which is preliminary data.</text>
</comment>
<protein>
    <submittedName>
        <fullName evidence="1">Uncharacterized protein</fullName>
    </submittedName>
</protein>
<name>A0A543BTE8_9ACTN</name>
<proteinExistence type="predicted"/>
<gene>
    <name evidence="1" type="ORF">FB559_8722</name>
</gene>
<evidence type="ECO:0000313" key="2">
    <source>
        <dbReference type="Proteomes" id="UP000316096"/>
    </source>
</evidence>
<dbReference type="Proteomes" id="UP000316096">
    <property type="component" value="Unassembled WGS sequence"/>
</dbReference>
<evidence type="ECO:0000313" key="1">
    <source>
        <dbReference type="EMBL" id="TQL88107.1"/>
    </source>
</evidence>
<accession>A0A543BTE8</accession>
<dbReference type="EMBL" id="VFOZ01000003">
    <property type="protein sequence ID" value="TQL88107.1"/>
    <property type="molecule type" value="Genomic_DNA"/>
</dbReference>